<dbReference type="Proteomes" id="UP000199207">
    <property type="component" value="Unassembled WGS sequence"/>
</dbReference>
<evidence type="ECO:0000313" key="2">
    <source>
        <dbReference type="EMBL" id="SFD35599.1"/>
    </source>
</evidence>
<accession>A0A1I1RMN7</accession>
<dbReference type="EMBL" id="FOLM01000013">
    <property type="protein sequence ID" value="SFD35599.1"/>
    <property type="molecule type" value="Genomic_DNA"/>
</dbReference>
<gene>
    <name evidence="2" type="ORF">SAMN05421773_113181</name>
</gene>
<evidence type="ECO:0000313" key="3">
    <source>
        <dbReference type="Proteomes" id="UP000199207"/>
    </source>
</evidence>
<reference evidence="2 3" key="1">
    <citation type="submission" date="2016-10" db="EMBL/GenBank/DDBJ databases">
        <authorList>
            <person name="de Groot N.N."/>
        </authorList>
    </citation>
    <scope>NUCLEOTIDE SEQUENCE [LARGE SCALE GENOMIC DNA]</scope>
    <source>
        <strain evidence="2 3">CGMCC 4.5739</strain>
    </source>
</reference>
<dbReference type="InterPro" id="IPR056507">
    <property type="entry name" value="wHTH-HSP90_Na-assoc"/>
</dbReference>
<evidence type="ECO:0000259" key="1">
    <source>
        <dbReference type="Pfam" id="PF24410"/>
    </source>
</evidence>
<feature type="non-terminal residue" evidence="2">
    <location>
        <position position="1"/>
    </location>
</feature>
<dbReference type="Pfam" id="PF24410">
    <property type="entry name" value="wHTH-HSP90_Na-assoc"/>
    <property type="match status" value="1"/>
</dbReference>
<dbReference type="AlphaFoldDB" id="A0A1I1RMN7"/>
<sequence>PAHLLHAAARTGRTPTYIATRLTELGYTLPTTVRFISP</sequence>
<protein>
    <recommendedName>
        <fullName evidence="1">wHTH-Hsp90 Na associated domain-containing protein</fullName>
    </recommendedName>
</protein>
<proteinExistence type="predicted"/>
<dbReference type="RefSeq" id="WP_425443912.1">
    <property type="nucleotide sequence ID" value="NZ_FOLM01000013.1"/>
</dbReference>
<name>A0A1I1RMN7_9ACTN</name>
<organism evidence="2 3">
    <name type="scientific">Streptomyces aidingensis</name>
    <dbReference type="NCBI Taxonomy" id="910347"/>
    <lineage>
        <taxon>Bacteria</taxon>
        <taxon>Bacillati</taxon>
        <taxon>Actinomycetota</taxon>
        <taxon>Actinomycetes</taxon>
        <taxon>Kitasatosporales</taxon>
        <taxon>Streptomycetaceae</taxon>
        <taxon>Streptomyces</taxon>
    </lineage>
</organism>
<feature type="domain" description="wHTH-Hsp90 Na associated" evidence="1">
    <location>
        <begin position="1"/>
        <end position="27"/>
    </location>
</feature>
<keyword evidence="3" id="KW-1185">Reference proteome</keyword>